<dbReference type="GO" id="GO:0016020">
    <property type="term" value="C:membrane"/>
    <property type="evidence" value="ECO:0007669"/>
    <property type="project" value="UniProtKB-SubCell"/>
</dbReference>
<dbReference type="GO" id="GO:0005615">
    <property type="term" value="C:extracellular space"/>
    <property type="evidence" value="ECO:0007669"/>
    <property type="project" value="TreeGrafter"/>
</dbReference>
<dbReference type="PANTHER" id="PTHR11610">
    <property type="entry name" value="LIPASE"/>
    <property type="match status" value="1"/>
</dbReference>
<dbReference type="Pfam" id="PF00151">
    <property type="entry name" value="Lipase"/>
    <property type="match status" value="1"/>
</dbReference>
<dbReference type="InterPro" id="IPR029058">
    <property type="entry name" value="AB_hydrolase_fold"/>
</dbReference>
<name>A0A7R9M2W6_9ACAR</name>
<evidence type="ECO:0000256" key="6">
    <source>
        <dbReference type="ARBA" id="ARBA00022676"/>
    </source>
</evidence>
<dbReference type="InterPro" id="IPR008166">
    <property type="entry name" value="Glyco_transf_92"/>
</dbReference>
<evidence type="ECO:0000256" key="2">
    <source>
        <dbReference type="ARBA" id="ARBA00004613"/>
    </source>
</evidence>
<evidence type="ECO:0000313" key="13">
    <source>
        <dbReference type="Proteomes" id="UP000728032"/>
    </source>
</evidence>
<keyword evidence="13" id="KW-1185">Reference proteome</keyword>
<dbReference type="OrthoDB" id="199913at2759"/>
<dbReference type="EMBL" id="CAJPVJ010004647">
    <property type="protein sequence ID" value="CAG2168798.1"/>
    <property type="molecule type" value="Genomic_DNA"/>
</dbReference>
<reference evidence="12" key="1">
    <citation type="submission" date="2020-11" db="EMBL/GenBank/DDBJ databases">
        <authorList>
            <person name="Tran Van P."/>
        </authorList>
    </citation>
    <scope>NUCLEOTIDE SEQUENCE</scope>
</reference>
<dbReference type="EMBL" id="OC919472">
    <property type="protein sequence ID" value="CAD7651402.1"/>
    <property type="molecule type" value="Genomic_DNA"/>
</dbReference>
<evidence type="ECO:0000256" key="9">
    <source>
        <dbReference type="RuleBase" id="RU004262"/>
    </source>
</evidence>
<evidence type="ECO:0000259" key="11">
    <source>
        <dbReference type="Pfam" id="PF00151"/>
    </source>
</evidence>
<accession>A0A7R9M2W6</accession>
<dbReference type="GO" id="GO:0016757">
    <property type="term" value="F:glycosyltransferase activity"/>
    <property type="evidence" value="ECO:0007669"/>
    <property type="project" value="UniProtKB-UniRule"/>
</dbReference>
<evidence type="ECO:0000256" key="7">
    <source>
        <dbReference type="ARBA" id="ARBA00022679"/>
    </source>
</evidence>
<organism evidence="12">
    <name type="scientific">Oppiella nova</name>
    <dbReference type="NCBI Taxonomy" id="334625"/>
    <lineage>
        <taxon>Eukaryota</taxon>
        <taxon>Metazoa</taxon>
        <taxon>Ecdysozoa</taxon>
        <taxon>Arthropoda</taxon>
        <taxon>Chelicerata</taxon>
        <taxon>Arachnida</taxon>
        <taxon>Acari</taxon>
        <taxon>Acariformes</taxon>
        <taxon>Sarcoptiformes</taxon>
        <taxon>Oribatida</taxon>
        <taxon>Brachypylina</taxon>
        <taxon>Oppioidea</taxon>
        <taxon>Oppiidae</taxon>
        <taxon>Oppiella</taxon>
    </lineage>
</organism>
<dbReference type="InterPro" id="IPR000734">
    <property type="entry name" value="TAG_lipase"/>
</dbReference>
<dbReference type="AlphaFoldDB" id="A0A7R9M2W6"/>
<dbReference type="SUPFAM" id="SSF53474">
    <property type="entry name" value="alpha/beta-Hydrolases"/>
    <property type="match status" value="1"/>
</dbReference>
<proteinExistence type="inferred from homology"/>
<evidence type="ECO:0000313" key="12">
    <source>
        <dbReference type="EMBL" id="CAD7651402.1"/>
    </source>
</evidence>
<evidence type="ECO:0000256" key="4">
    <source>
        <dbReference type="ARBA" id="ARBA00010701"/>
    </source>
</evidence>
<sequence>MRFKDSLVVFSINATIRVLVGNYLGTKRLAASEIRCILPLKYHSKINFVKIRLPLKPSYEPTVKVMRSHSYSQDFNDLRTVVCIRPVYQSRHLMSSLIEFLAYYVVNGINRFVFYDYDIDHYLKQFISSLNFTQIIPFRLTFDPQLIHAFGQMAAINDCLLRHSNSPVILVDLDEFIVVQNPHNSSVQSMIEREIRNKSVSSLVINNRFFCNEFQSQHHFPRIFSHNKIQDYFWRSGDRSKIIILRPNTVIDVWIHSVYKSKTGFLSKELSDSEVLLYHYRSCCGINQEFVHLEHLNLYFKTIRDDYSEDNTGLLGTNRIIIVTHGFENKIDTDWMITIKDELLRHSDQTVALVGWSRGAHLLPVRYRQAAANTETVGVWLAGYVQQMNLSIVGIEIWGIGHSLGAHVIGIAGRNSRAFARITGLDPAGPCFEKRKDTKELRKTDAPFVDVIHTDGYFPWIDPRDWISPVNHYGTLIPLGTIDFYPNYGYKQPGAIGLHIAGSHTRAIDLFIWSIANPGKFRTYELLDGVPEFEKPVKEVKRDNKCVEMGFHCFFSNHTTGCYYLETNSSEPWTPVDKTAK</sequence>
<comment type="similarity">
    <text evidence="3 10">Belongs to the glycosyltransferase 92 family.</text>
</comment>
<gene>
    <name evidence="12" type="ORF">ONB1V03_LOCUS8282</name>
</gene>
<dbReference type="Pfam" id="PF01697">
    <property type="entry name" value="Glyco_transf_92"/>
    <property type="match status" value="1"/>
</dbReference>
<keyword evidence="7 10" id="KW-0808">Transferase</keyword>
<dbReference type="Gene3D" id="3.40.50.1820">
    <property type="entry name" value="alpha/beta hydrolase"/>
    <property type="match status" value="1"/>
</dbReference>
<feature type="domain" description="Lipase" evidence="11">
    <location>
        <begin position="318"/>
        <end position="573"/>
    </location>
</feature>
<keyword evidence="6 10" id="KW-0328">Glycosyltransferase</keyword>
<keyword evidence="5" id="KW-0964">Secreted</keyword>
<dbReference type="GO" id="GO:0016042">
    <property type="term" value="P:lipid catabolic process"/>
    <property type="evidence" value="ECO:0007669"/>
    <property type="project" value="TreeGrafter"/>
</dbReference>
<comment type="subcellular location">
    <subcellularLocation>
        <location evidence="1">Membrane</location>
    </subcellularLocation>
    <subcellularLocation>
        <location evidence="2">Secreted</location>
    </subcellularLocation>
</comment>
<evidence type="ECO:0000256" key="8">
    <source>
        <dbReference type="ARBA" id="ARBA00023136"/>
    </source>
</evidence>
<dbReference type="EC" id="2.4.1.-" evidence="10"/>
<dbReference type="InterPro" id="IPR013818">
    <property type="entry name" value="Lipase"/>
</dbReference>
<protein>
    <recommendedName>
        <fullName evidence="10">Glycosyltransferase family 92 protein</fullName>
        <ecNumber evidence="10">2.4.1.-</ecNumber>
    </recommendedName>
</protein>
<evidence type="ECO:0000256" key="3">
    <source>
        <dbReference type="ARBA" id="ARBA00007647"/>
    </source>
</evidence>
<evidence type="ECO:0000256" key="1">
    <source>
        <dbReference type="ARBA" id="ARBA00004370"/>
    </source>
</evidence>
<keyword evidence="8" id="KW-0472">Membrane</keyword>
<comment type="similarity">
    <text evidence="4 9">Belongs to the AB hydrolase superfamily. Lipase family.</text>
</comment>
<evidence type="ECO:0000256" key="5">
    <source>
        <dbReference type="ARBA" id="ARBA00022525"/>
    </source>
</evidence>
<dbReference type="PRINTS" id="PR00821">
    <property type="entry name" value="TAGLIPASE"/>
</dbReference>
<dbReference type="Proteomes" id="UP000728032">
    <property type="component" value="Unassembled WGS sequence"/>
</dbReference>
<evidence type="ECO:0000256" key="10">
    <source>
        <dbReference type="RuleBase" id="RU366017"/>
    </source>
</evidence>
<dbReference type="GO" id="GO:0016298">
    <property type="term" value="F:lipase activity"/>
    <property type="evidence" value="ECO:0007669"/>
    <property type="project" value="InterPro"/>
</dbReference>